<dbReference type="NCBIfam" id="TIGR04387">
    <property type="entry name" value="capsid_maj_N4"/>
    <property type="match status" value="1"/>
</dbReference>
<dbReference type="SUPFAM" id="SSF56563">
    <property type="entry name" value="Major capsid protein gp5"/>
    <property type="match status" value="1"/>
</dbReference>
<reference evidence="1 2" key="1">
    <citation type="submission" date="2020-03" db="EMBL/GenBank/DDBJ databases">
        <title>Comparative genomics of Weissella paramesenteroides.</title>
        <authorList>
            <person name="Kant R."/>
            <person name="Takala T."/>
            <person name="Saris P."/>
        </authorList>
    </citation>
    <scope>NUCLEOTIDE SEQUENCE [LARGE SCALE GENOMIC DNA]</scope>
    <source>
        <strain evidence="1 2">SJ27-4</strain>
    </source>
</reference>
<dbReference type="EMBL" id="JAANXN010000002">
    <property type="protein sequence ID" value="MDF8370506.1"/>
    <property type="molecule type" value="Genomic_DNA"/>
</dbReference>
<name>A0ABD4XH57_WEIPA</name>
<sequence length="276" mass="28945">MANTLTKLADLVNPEVLAPIVSYEFKQALRFTPLASVDTTLQGRSGDTLKFPAFTYIGDAQDVAEGAAIPLDKLGTTTKSVTIKKAAKGTEITDEAVLSGYGDPVGESTKQLGLAIANKVDNDILAAALTATQTVDFAATSDGVQAALTVFATNSDQDDSPVVGLFNPADAAALRKAARAEGTGSDVMQNALVNGTKFEVLGVQIIESNKVTAGQAIFIKVNPNVPALKLVMKRAAEVENQRNIINKTTVLTADEHYTAYLYDPTKVVVAKASNNG</sequence>
<dbReference type="RefSeq" id="WP_277361953.1">
    <property type="nucleotide sequence ID" value="NZ_JAANXN010000002.1"/>
</dbReference>
<proteinExistence type="predicted"/>
<evidence type="ECO:0000313" key="1">
    <source>
        <dbReference type="EMBL" id="MDF8370506.1"/>
    </source>
</evidence>
<organism evidence="1 2">
    <name type="scientific">Weissella paramesenteroides</name>
    <name type="common">Leuconostoc paramesenteroides</name>
    <dbReference type="NCBI Taxonomy" id="1249"/>
    <lineage>
        <taxon>Bacteria</taxon>
        <taxon>Bacillati</taxon>
        <taxon>Bacillota</taxon>
        <taxon>Bacilli</taxon>
        <taxon>Lactobacillales</taxon>
        <taxon>Lactobacillaceae</taxon>
        <taxon>Weissella</taxon>
    </lineage>
</organism>
<dbReference type="Pfam" id="PF25209">
    <property type="entry name" value="Phage_capsid_4"/>
    <property type="match status" value="1"/>
</dbReference>
<dbReference type="Gene3D" id="3.30.2320.10">
    <property type="entry name" value="hypothetical protein PF0899 domain"/>
    <property type="match status" value="1"/>
</dbReference>
<accession>A0ABD4XH57</accession>
<gene>
    <name evidence="1" type="ORF">G9403_02360</name>
</gene>
<protein>
    <submittedName>
        <fullName evidence="1">N4-gp56 family major capsid protein</fullName>
    </submittedName>
</protein>
<dbReference type="Proteomes" id="UP001215461">
    <property type="component" value="Unassembled WGS sequence"/>
</dbReference>
<evidence type="ECO:0000313" key="2">
    <source>
        <dbReference type="Proteomes" id="UP001215461"/>
    </source>
</evidence>
<dbReference type="AlphaFoldDB" id="A0ABD4XH57"/>
<comment type="caution">
    <text evidence="1">The sequence shown here is derived from an EMBL/GenBank/DDBJ whole genome shotgun (WGS) entry which is preliminary data.</text>
</comment>
<dbReference type="Gene3D" id="3.30.2400.10">
    <property type="entry name" value="Major capsid protein gp5"/>
    <property type="match status" value="1"/>
</dbReference>